<comment type="similarity">
    <text evidence="5 6">Belongs to the XseA family.</text>
</comment>
<feature type="coiled-coil region" evidence="7">
    <location>
        <begin position="265"/>
        <end position="330"/>
    </location>
</feature>
<evidence type="ECO:0000256" key="6">
    <source>
        <dbReference type="RuleBase" id="RU004355"/>
    </source>
</evidence>
<comment type="subunit">
    <text evidence="5">Heterooligomer composed of large and small subunits.</text>
</comment>
<dbReference type="CDD" id="cd04489">
    <property type="entry name" value="ExoVII_LU_OBF"/>
    <property type="match status" value="1"/>
</dbReference>
<dbReference type="OrthoDB" id="9802795at2"/>
<evidence type="ECO:0000256" key="4">
    <source>
        <dbReference type="ARBA" id="ARBA00022839"/>
    </source>
</evidence>
<dbReference type="AlphaFoldDB" id="A0A2V3WC74"/>
<keyword evidence="3 5" id="KW-0378">Hydrolase</keyword>
<dbReference type="EMBL" id="QJJR01000004">
    <property type="protein sequence ID" value="PXW91672.1"/>
    <property type="molecule type" value="Genomic_DNA"/>
</dbReference>
<evidence type="ECO:0000313" key="11">
    <source>
        <dbReference type="Proteomes" id="UP000247922"/>
    </source>
</evidence>
<sequence>MTDQYLTVSALTRYIKRKFELDQHLTTVWLRAEISNFKHHNRGHMYFTLKDDQARIMAVMFNGYNRALNFQPENGMDVIVKGQVSVYEAQGQYQLYVHEMIPDGVGALHVAYEQLKANLEREGLFSETRKLPIVKFPKRIAIVTAKTGAAVRDIISTIMRRYPIVDVTVYQTLVQGNDAKFEIVDRLKQINQEASADTIILGRGGGSIEELWAFNEEMVARTIAESSIPIITGIGHETDFTIADFVSDLRAPTPTAAAELAVPSLVEVTRELKQLTGKLDEQLMQRLKDKKYQLERLTSSYAFKYPKQLINEKEQELDRMVDRLQKASLRQAVEKRQAFDYLVKRIETVDLKHLVKQEQVKIDQRKKQIETNFYQQYQRHLQRFQTQLNKLELLSPLKIMQRGYSLSYDKNKQLVKSVKQIVPGDSLTLRLRDGDLDCQVWGIEEKDNVTGGKKNGERKEF</sequence>
<dbReference type="RefSeq" id="WP_110250973.1">
    <property type="nucleotide sequence ID" value="NZ_QJJR01000004.1"/>
</dbReference>
<feature type="domain" description="OB-fold nucleic acid binding" evidence="9">
    <location>
        <begin position="6"/>
        <end position="100"/>
    </location>
</feature>
<comment type="function">
    <text evidence="5">Bidirectionally degrades single-stranded DNA into large acid-insoluble oligonucleotides, which are then degraded further into small acid-soluble oligonucleotides.</text>
</comment>
<evidence type="ECO:0000256" key="2">
    <source>
        <dbReference type="ARBA" id="ARBA00022722"/>
    </source>
</evidence>
<evidence type="ECO:0000256" key="1">
    <source>
        <dbReference type="ARBA" id="ARBA00022490"/>
    </source>
</evidence>
<evidence type="ECO:0000256" key="3">
    <source>
        <dbReference type="ARBA" id="ARBA00022801"/>
    </source>
</evidence>
<evidence type="ECO:0000259" key="8">
    <source>
        <dbReference type="Pfam" id="PF02601"/>
    </source>
</evidence>
<evidence type="ECO:0000259" key="9">
    <source>
        <dbReference type="Pfam" id="PF13742"/>
    </source>
</evidence>
<name>A0A2V3WC74_9BACI</name>
<protein>
    <recommendedName>
        <fullName evidence="5">Exodeoxyribonuclease 7 large subunit</fullName>
        <ecNumber evidence="5">3.1.11.6</ecNumber>
    </recommendedName>
    <alternativeName>
        <fullName evidence="5">Exodeoxyribonuclease VII large subunit</fullName>
        <shortName evidence="5">Exonuclease VII large subunit</shortName>
    </alternativeName>
</protein>
<dbReference type="GO" id="GO:0003676">
    <property type="term" value="F:nucleic acid binding"/>
    <property type="evidence" value="ECO:0007669"/>
    <property type="project" value="InterPro"/>
</dbReference>
<dbReference type="Pfam" id="PF13742">
    <property type="entry name" value="tRNA_anti_2"/>
    <property type="match status" value="1"/>
</dbReference>
<gene>
    <name evidence="5" type="primary">xseA</name>
    <name evidence="10" type="ORF">DES38_104104</name>
</gene>
<dbReference type="PANTHER" id="PTHR30008">
    <property type="entry name" value="EXODEOXYRIBONUCLEASE 7 LARGE SUBUNIT"/>
    <property type="match status" value="1"/>
</dbReference>
<keyword evidence="11" id="KW-1185">Reference proteome</keyword>
<keyword evidence="2 5" id="KW-0540">Nuclease</keyword>
<dbReference type="GO" id="GO:0005737">
    <property type="term" value="C:cytoplasm"/>
    <property type="evidence" value="ECO:0007669"/>
    <property type="project" value="UniProtKB-SubCell"/>
</dbReference>
<keyword evidence="1 5" id="KW-0963">Cytoplasm</keyword>
<keyword evidence="7" id="KW-0175">Coiled coil</keyword>
<comment type="caution">
    <text evidence="10">The sequence shown here is derived from an EMBL/GenBank/DDBJ whole genome shotgun (WGS) entry which is preliminary data.</text>
</comment>
<evidence type="ECO:0000313" key="10">
    <source>
        <dbReference type="EMBL" id="PXW91672.1"/>
    </source>
</evidence>
<organism evidence="10 11">
    <name type="scientific">Streptohalobacillus salinus</name>
    <dbReference type="NCBI Taxonomy" id="621096"/>
    <lineage>
        <taxon>Bacteria</taxon>
        <taxon>Bacillati</taxon>
        <taxon>Bacillota</taxon>
        <taxon>Bacilli</taxon>
        <taxon>Bacillales</taxon>
        <taxon>Bacillaceae</taxon>
        <taxon>Streptohalobacillus</taxon>
    </lineage>
</organism>
<accession>A0A2V3WC74</accession>
<dbReference type="GO" id="GO:0008855">
    <property type="term" value="F:exodeoxyribonuclease VII activity"/>
    <property type="evidence" value="ECO:0007669"/>
    <property type="project" value="UniProtKB-UniRule"/>
</dbReference>
<dbReference type="Proteomes" id="UP000247922">
    <property type="component" value="Unassembled WGS sequence"/>
</dbReference>
<comment type="subcellular location">
    <subcellularLocation>
        <location evidence="5 6">Cytoplasm</location>
    </subcellularLocation>
</comment>
<dbReference type="GO" id="GO:0009318">
    <property type="term" value="C:exodeoxyribonuclease VII complex"/>
    <property type="evidence" value="ECO:0007669"/>
    <property type="project" value="UniProtKB-UniRule"/>
</dbReference>
<feature type="domain" description="Exonuclease VII large subunit C-terminal" evidence="8">
    <location>
        <begin position="124"/>
        <end position="439"/>
    </location>
</feature>
<proteinExistence type="inferred from homology"/>
<dbReference type="HAMAP" id="MF_00378">
    <property type="entry name" value="Exonuc_7_L"/>
    <property type="match status" value="1"/>
</dbReference>
<dbReference type="InterPro" id="IPR003753">
    <property type="entry name" value="Exonuc_VII_L"/>
</dbReference>
<dbReference type="InterPro" id="IPR020579">
    <property type="entry name" value="Exonuc_VII_lsu_C"/>
</dbReference>
<dbReference type="Pfam" id="PF02601">
    <property type="entry name" value="Exonuc_VII_L"/>
    <property type="match status" value="1"/>
</dbReference>
<dbReference type="GO" id="GO:0006308">
    <property type="term" value="P:DNA catabolic process"/>
    <property type="evidence" value="ECO:0007669"/>
    <property type="project" value="UniProtKB-UniRule"/>
</dbReference>
<evidence type="ECO:0000256" key="7">
    <source>
        <dbReference type="SAM" id="Coils"/>
    </source>
</evidence>
<dbReference type="PANTHER" id="PTHR30008:SF0">
    <property type="entry name" value="EXODEOXYRIBONUCLEASE 7 LARGE SUBUNIT"/>
    <property type="match status" value="1"/>
</dbReference>
<dbReference type="InterPro" id="IPR025824">
    <property type="entry name" value="OB-fold_nuc-bd_dom"/>
</dbReference>
<comment type="catalytic activity">
    <reaction evidence="5 6">
        <text>Exonucleolytic cleavage in either 5'- to 3'- or 3'- to 5'-direction to yield nucleoside 5'-phosphates.</text>
        <dbReference type="EC" id="3.1.11.6"/>
    </reaction>
</comment>
<reference evidence="10 11" key="1">
    <citation type="submission" date="2018-05" db="EMBL/GenBank/DDBJ databases">
        <title>Genomic Encyclopedia of Type Strains, Phase IV (KMG-IV): sequencing the most valuable type-strain genomes for metagenomic binning, comparative biology and taxonomic classification.</title>
        <authorList>
            <person name="Goeker M."/>
        </authorList>
    </citation>
    <scope>NUCLEOTIDE SEQUENCE [LARGE SCALE GENOMIC DNA]</scope>
    <source>
        <strain evidence="10 11">DSM 22440</strain>
    </source>
</reference>
<keyword evidence="4 5" id="KW-0269">Exonuclease</keyword>
<evidence type="ECO:0000256" key="5">
    <source>
        <dbReference type="HAMAP-Rule" id="MF_00378"/>
    </source>
</evidence>
<dbReference type="NCBIfam" id="TIGR00237">
    <property type="entry name" value="xseA"/>
    <property type="match status" value="1"/>
</dbReference>
<dbReference type="EC" id="3.1.11.6" evidence="5"/>